<dbReference type="Gene3D" id="3.40.50.300">
    <property type="entry name" value="P-loop containing nucleotide triphosphate hydrolases"/>
    <property type="match status" value="2"/>
</dbReference>
<comment type="caution">
    <text evidence="12">The sequence shown here is derived from an EMBL/GenBank/DDBJ whole genome shotgun (WGS) entry which is preliminary data.</text>
</comment>
<keyword evidence="6" id="KW-0547">Nucleotide-binding</keyword>
<evidence type="ECO:0000313" key="13">
    <source>
        <dbReference type="Proteomes" id="UP000789739"/>
    </source>
</evidence>
<keyword evidence="7" id="KW-0067">ATP-binding</keyword>
<feature type="coiled-coil region" evidence="10">
    <location>
        <begin position="201"/>
        <end position="310"/>
    </location>
</feature>
<dbReference type="FunFam" id="3.40.50.300:FF:001301">
    <property type="entry name" value="Structural maintenance of chromosomes 5"/>
    <property type="match status" value="1"/>
</dbReference>
<feature type="coiled-coil region" evidence="10">
    <location>
        <begin position="461"/>
        <end position="498"/>
    </location>
</feature>
<dbReference type="GO" id="GO:0005524">
    <property type="term" value="F:ATP binding"/>
    <property type="evidence" value="ECO:0007669"/>
    <property type="project" value="UniProtKB-KW"/>
</dbReference>
<evidence type="ECO:0000256" key="4">
    <source>
        <dbReference type="ARBA" id="ARBA00018687"/>
    </source>
</evidence>
<evidence type="ECO:0000256" key="8">
    <source>
        <dbReference type="ARBA" id="ARBA00023054"/>
    </source>
</evidence>
<dbReference type="EMBL" id="CAJVPI010001559">
    <property type="protein sequence ID" value="CAG8618294.1"/>
    <property type="molecule type" value="Genomic_DNA"/>
</dbReference>
<evidence type="ECO:0000256" key="10">
    <source>
        <dbReference type="SAM" id="Coils"/>
    </source>
</evidence>
<dbReference type="AlphaFoldDB" id="A0A9N9CXK6"/>
<evidence type="ECO:0000256" key="1">
    <source>
        <dbReference type="ARBA" id="ARBA00004123"/>
    </source>
</evidence>
<evidence type="ECO:0000256" key="2">
    <source>
        <dbReference type="ARBA" id="ARBA00004286"/>
    </source>
</evidence>
<dbReference type="GO" id="GO:0030915">
    <property type="term" value="C:Smc5-Smc6 complex"/>
    <property type="evidence" value="ECO:0007669"/>
    <property type="project" value="TreeGrafter"/>
</dbReference>
<evidence type="ECO:0000256" key="6">
    <source>
        <dbReference type="ARBA" id="ARBA00022741"/>
    </source>
</evidence>
<organism evidence="12 13">
    <name type="scientific">Paraglomus brasilianum</name>
    <dbReference type="NCBI Taxonomy" id="144538"/>
    <lineage>
        <taxon>Eukaryota</taxon>
        <taxon>Fungi</taxon>
        <taxon>Fungi incertae sedis</taxon>
        <taxon>Mucoromycota</taxon>
        <taxon>Glomeromycotina</taxon>
        <taxon>Glomeromycetes</taxon>
        <taxon>Paraglomerales</taxon>
        <taxon>Paraglomeraceae</taxon>
        <taxon>Paraglomus</taxon>
    </lineage>
</organism>
<dbReference type="GO" id="GO:0000724">
    <property type="term" value="P:double-strand break repair via homologous recombination"/>
    <property type="evidence" value="ECO:0007669"/>
    <property type="project" value="TreeGrafter"/>
</dbReference>
<evidence type="ECO:0000256" key="3">
    <source>
        <dbReference type="ARBA" id="ARBA00010171"/>
    </source>
</evidence>
<keyword evidence="8 10" id="KW-0175">Coiled coil</keyword>
<feature type="domain" description="RecF/RecN/SMC N-terminal" evidence="11">
    <location>
        <begin position="26"/>
        <end position="622"/>
    </location>
</feature>
<dbReference type="InterPro" id="IPR003395">
    <property type="entry name" value="RecF/RecN/SMC_N"/>
</dbReference>
<keyword evidence="9" id="KW-0539">Nucleus</keyword>
<dbReference type="OrthoDB" id="10254973at2759"/>
<dbReference type="InterPro" id="IPR027417">
    <property type="entry name" value="P-loop_NTPase"/>
</dbReference>
<sequence>MASTKVARSSTSSVSTIDDDYIEGSIVRVALTHFVTYDSVEFRPGPNLNMIIGPNGTGKSTIVCAIALGLGGHPSVLGRAREISDFVKHGEDRAEIEIELKSSPNLIIKRHIKKENNASTWRVNGEIVTQKEVLSRVGALNIQVNNLCQFLPQDKVSEFAQMSPPELLVETQRAVGDAQLGLWHESLKKLRNEEKDLALSAKGDNEQVENLEKRNQVLERDVTRFRERESIMRRRELDAQIYSLKERREKVDATLQRLKREDDTLRAEDEELRRKKHLLVEEKRQLMKERTDYERAKVKLQTRQETLESEMARPNYLTQAETQFRTVIQDFGRRRCRLVKDYQAAMRESLRLFKEKTGAAFKHMQAQAELVALARRVAERDDALREARAKFNDADRKFNVAKDRARQLLDEAKTGTDNLDEKTRQEFQNVGRDMTLEELEDELVSERAKAELYFSISPHIVQQYNQRKAEIDTLKEKLSSKESRLAELSTEMAAIRNEWESKLNEIVKNISSKFSEAFDKIGCAGEVRVSTHEDYDKWGIDILVKFRDHEKLQVLTGQRQSGGERSVSTIMYLMSLQELAKAPFRVVDEINQGMDPRNERMVHSQMVQAACRPNTSQYFLITPKLLPDLDYDERMKILCIYNGEWLPNKFDWQKYLNNKQQSGKEAKGRKRKAETEE</sequence>
<comment type="similarity">
    <text evidence="3">Belongs to the SMC family. SMC5 subfamily.</text>
</comment>
<dbReference type="GO" id="GO:0003697">
    <property type="term" value="F:single-stranded DNA binding"/>
    <property type="evidence" value="ECO:0007669"/>
    <property type="project" value="TreeGrafter"/>
</dbReference>
<evidence type="ECO:0000256" key="7">
    <source>
        <dbReference type="ARBA" id="ARBA00022840"/>
    </source>
</evidence>
<name>A0A9N9CXK6_9GLOM</name>
<comment type="subcellular location">
    <subcellularLocation>
        <location evidence="2">Chromosome</location>
    </subcellularLocation>
    <subcellularLocation>
        <location evidence="1">Nucleus</location>
    </subcellularLocation>
</comment>
<evidence type="ECO:0000313" key="12">
    <source>
        <dbReference type="EMBL" id="CAG8618294.1"/>
    </source>
</evidence>
<keyword evidence="13" id="KW-1185">Reference proteome</keyword>
<dbReference type="Proteomes" id="UP000789739">
    <property type="component" value="Unassembled WGS sequence"/>
</dbReference>
<gene>
    <name evidence="12" type="ORF">PBRASI_LOCUS8557</name>
</gene>
<evidence type="ECO:0000256" key="5">
    <source>
        <dbReference type="ARBA" id="ARBA00022454"/>
    </source>
</evidence>
<dbReference type="PANTHER" id="PTHR45916">
    <property type="entry name" value="STRUCTURAL MAINTENANCE OF CHROMOSOMES PROTEIN 5"/>
    <property type="match status" value="1"/>
</dbReference>
<accession>A0A9N9CXK6</accession>
<dbReference type="PANTHER" id="PTHR45916:SF1">
    <property type="entry name" value="STRUCTURAL MAINTENANCE OF CHROMOSOMES PROTEIN 5"/>
    <property type="match status" value="1"/>
</dbReference>
<dbReference type="SUPFAM" id="SSF52540">
    <property type="entry name" value="P-loop containing nucleoside triphosphate hydrolases"/>
    <property type="match status" value="1"/>
</dbReference>
<dbReference type="GO" id="GO:0005634">
    <property type="term" value="C:nucleus"/>
    <property type="evidence" value="ECO:0007669"/>
    <property type="project" value="UniProtKB-SubCell"/>
</dbReference>
<evidence type="ECO:0000256" key="9">
    <source>
        <dbReference type="ARBA" id="ARBA00023242"/>
    </source>
</evidence>
<protein>
    <recommendedName>
        <fullName evidence="4">Structural maintenance of chromosomes protein 5</fullName>
    </recommendedName>
</protein>
<keyword evidence="5" id="KW-0158">Chromosome</keyword>
<evidence type="ECO:0000259" key="11">
    <source>
        <dbReference type="Pfam" id="PF02463"/>
    </source>
</evidence>
<dbReference type="Pfam" id="PF02463">
    <property type="entry name" value="SMC_N"/>
    <property type="match status" value="1"/>
</dbReference>
<reference evidence="12" key="1">
    <citation type="submission" date="2021-06" db="EMBL/GenBank/DDBJ databases">
        <authorList>
            <person name="Kallberg Y."/>
            <person name="Tangrot J."/>
            <person name="Rosling A."/>
        </authorList>
    </citation>
    <scope>NUCLEOTIDE SEQUENCE</scope>
    <source>
        <strain evidence="12">BR232B</strain>
    </source>
</reference>
<proteinExistence type="inferred from homology"/>